<keyword evidence="2" id="KW-0472">Membrane</keyword>
<feature type="compositionally biased region" description="Pro residues" evidence="1">
    <location>
        <begin position="193"/>
        <end position="202"/>
    </location>
</feature>
<evidence type="ECO:0000313" key="4">
    <source>
        <dbReference type="Proteomes" id="UP000283509"/>
    </source>
</evidence>
<feature type="region of interest" description="Disordered" evidence="1">
    <location>
        <begin position="41"/>
        <end position="295"/>
    </location>
</feature>
<evidence type="ECO:0000256" key="1">
    <source>
        <dbReference type="SAM" id="MobiDB-lite"/>
    </source>
</evidence>
<gene>
    <name evidence="3" type="ORF">C7M84_008541</name>
</gene>
<reference evidence="3 4" key="2">
    <citation type="submission" date="2019-01" db="EMBL/GenBank/DDBJ databases">
        <title>The decoding of complex shrimp genome reveals the adaptation for benthos swimmer, frequently molting mechanism and breeding impact on genome.</title>
        <authorList>
            <person name="Sun Y."/>
            <person name="Gao Y."/>
            <person name="Yu Y."/>
        </authorList>
    </citation>
    <scope>NUCLEOTIDE SEQUENCE [LARGE SCALE GENOMIC DNA]</scope>
    <source>
        <tissue evidence="3">Muscle</tissue>
    </source>
</reference>
<keyword evidence="2" id="KW-0812">Transmembrane</keyword>
<feature type="compositionally biased region" description="Basic and acidic residues" evidence="1">
    <location>
        <begin position="318"/>
        <end position="328"/>
    </location>
</feature>
<evidence type="ECO:0000256" key="2">
    <source>
        <dbReference type="SAM" id="Phobius"/>
    </source>
</evidence>
<dbReference type="EMBL" id="QCYY01002078">
    <property type="protein sequence ID" value="ROT73036.1"/>
    <property type="molecule type" value="Genomic_DNA"/>
</dbReference>
<evidence type="ECO:0000313" key="3">
    <source>
        <dbReference type="EMBL" id="ROT73036.1"/>
    </source>
</evidence>
<feature type="transmembrane region" description="Helical" evidence="2">
    <location>
        <begin position="12"/>
        <end position="35"/>
    </location>
</feature>
<protein>
    <submittedName>
        <fullName evidence="3">Uncharacterized protein</fullName>
    </submittedName>
</protein>
<feature type="compositionally biased region" description="Low complexity" evidence="1">
    <location>
        <begin position="360"/>
        <end position="373"/>
    </location>
</feature>
<organism evidence="3 4">
    <name type="scientific">Penaeus vannamei</name>
    <name type="common">Whiteleg shrimp</name>
    <name type="synonym">Litopenaeus vannamei</name>
    <dbReference type="NCBI Taxonomy" id="6689"/>
    <lineage>
        <taxon>Eukaryota</taxon>
        <taxon>Metazoa</taxon>
        <taxon>Ecdysozoa</taxon>
        <taxon>Arthropoda</taxon>
        <taxon>Crustacea</taxon>
        <taxon>Multicrustacea</taxon>
        <taxon>Malacostraca</taxon>
        <taxon>Eumalacostraca</taxon>
        <taxon>Eucarida</taxon>
        <taxon>Decapoda</taxon>
        <taxon>Dendrobranchiata</taxon>
        <taxon>Penaeoidea</taxon>
        <taxon>Penaeidae</taxon>
        <taxon>Penaeus</taxon>
    </lineage>
</organism>
<dbReference type="Proteomes" id="UP000283509">
    <property type="component" value="Unassembled WGS sequence"/>
</dbReference>
<keyword evidence="2" id="KW-1133">Transmembrane helix</keyword>
<keyword evidence="4" id="KW-1185">Reference proteome</keyword>
<dbReference type="PROSITE" id="PS51257">
    <property type="entry name" value="PROKAR_LIPOPROTEIN"/>
    <property type="match status" value="1"/>
</dbReference>
<feature type="compositionally biased region" description="Low complexity" evidence="1">
    <location>
        <begin position="269"/>
        <end position="283"/>
    </location>
</feature>
<feature type="compositionally biased region" description="Polar residues" evidence="1">
    <location>
        <begin position="428"/>
        <end position="439"/>
    </location>
</feature>
<feature type="compositionally biased region" description="Basic residues" evidence="1">
    <location>
        <begin position="248"/>
        <end position="268"/>
    </location>
</feature>
<dbReference type="AlphaFoldDB" id="A0A423T9B8"/>
<name>A0A423T9B8_PENVA</name>
<reference evidence="3 4" key="1">
    <citation type="submission" date="2018-04" db="EMBL/GenBank/DDBJ databases">
        <authorList>
            <person name="Zhang X."/>
            <person name="Yuan J."/>
            <person name="Li F."/>
            <person name="Xiang J."/>
        </authorList>
    </citation>
    <scope>NUCLEOTIDE SEQUENCE [LARGE SCALE GENOMIC DNA]</scope>
    <source>
        <tissue evidence="3">Muscle</tissue>
    </source>
</reference>
<proteinExistence type="predicted"/>
<feature type="compositionally biased region" description="Basic and acidic residues" evidence="1">
    <location>
        <begin position="397"/>
        <end position="410"/>
    </location>
</feature>
<feature type="region of interest" description="Disordered" evidence="1">
    <location>
        <begin position="318"/>
        <end position="455"/>
    </location>
</feature>
<sequence>MVGGASRVPRLILLIMTLTGAALLVLNIAIIACFVRRRSVTRNTSGRSRSRRASSLTKNGSLWTPYGVTPASTPGAGPQRGAALPHLHVHPQPRPHPAQLQGQWGCGREACGRGGMGEEQTDNGSVATSRKNSVGSSSRNGGLLVRHGSGSPNGGVRAHNGGLPQHGADAPATPATGSPLPQNGRVPAHGGRPPRPTRPPTPRSALSPPAPTTSRWRRTTATTPAPTPRATSFPRLANASLPQVPRWATRRWGRAAAARRPRSSRRCSARPSRSLSQSSAHSQPLPPQPPPAGCQAQCCQGARLLHDGECDRHGLCRSASEDGRDAQPRRSSFHGPDNGFSGAKHLQQEAQRPAGAATNPPSRCPSRSASCSSHTNLNADATSADDAQPPSSRGSPAHRDAHSAAPEAREATGAGVSRPRFPHDYVRQGSSKGARTSSPPSDPPDEGADETKEER</sequence>
<comment type="caution">
    <text evidence="3">The sequence shown here is derived from an EMBL/GenBank/DDBJ whole genome shotgun (WGS) entry which is preliminary data.</text>
</comment>
<feature type="compositionally biased region" description="Low complexity" evidence="1">
    <location>
        <begin position="219"/>
        <end position="232"/>
    </location>
</feature>
<accession>A0A423T9B8</accession>
<feature type="compositionally biased region" description="Polar residues" evidence="1">
    <location>
        <begin position="122"/>
        <end position="140"/>
    </location>
</feature>